<dbReference type="EMBL" id="JAHRHJ020000002">
    <property type="protein sequence ID" value="KAH9326329.1"/>
    <property type="molecule type" value="Genomic_DNA"/>
</dbReference>
<feature type="non-terminal residue" evidence="2">
    <location>
        <position position="1"/>
    </location>
</feature>
<organism evidence="2 3">
    <name type="scientific">Taxus chinensis</name>
    <name type="common">Chinese yew</name>
    <name type="synonym">Taxus wallichiana var. chinensis</name>
    <dbReference type="NCBI Taxonomy" id="29808"/>
    <lineage>
        <taxon>Eukaryota</taxon>
        <taxon>Viridiplantae</taxon>
        <taxon>Streptophyta</taxon>
        <taxon>Embryophyta</taxon>
        <taxon>Tracheophyta</taxon>
        <taxon>Spermatophyta</taxon>
        <taxon>Pinopsida</taxon>
        <taxon>Pinidae</taxon>
        <taxon>Conifers II</taxon>
        <taxon>Cupressales</taxon>
        <taxon>Taxaceae</taxon>
        <taxon>Taxus</taxon>
    </lineage>
</organism>
<gene>
    <name evidence="2" type="ORF">KI387_006507</name>
</gene>
<evidence type="ECO:0000313" key="2">
    <source>
        <dbReference type="EMBL" id="KAH9326329.1"/>
    </source>
</evidence>
<feature type="compositionally biased region" description="Polar residues" evidence="1">
    <location>
        <begin position="7"/>
        <end position="25"/>
    </location>
</feature>
<comment type="caution">
    <text evidence="2">The sequence shown here is derived from an EMBL/GenBank/DDBJ whole genome shotgun (WGS) entry which is preliminary data.</text>
</comment>
<evidence type="ECO:0000256" key="1">
    <source>
        <dbReference type="SAM" id="MobiDB-lite"/>
    </source>
</evidence>
<accession>A0AA38LJH9</accession>
<dbReference type="Proteomes" id="UP000824469">
    <property type="component" value="Unassembled WGS sequence"/>
</dbReference>
<dbReference type="AlphaFoldDB" id="A0AA38LJH9"/>
<evidence type="ECO:0000313" key="3">
    <source>
        <dbReference type="Proteomes" id="UP000824469"/>
    </source>
</evidence>
<sequence>KDKEVESSATQEQAPESPPSATQEQVVCPISLEKKVAVSVPTGTSTQDVATALTVEVPTIPSPTPPSPP</sequence>
<feature type="non-terminal residue" evidence="2">
    <location>
        <position position="69"/>
    </location>
</feature>
<reference evidence="2 3" key="1">
    <citation type="journal article" date="2021" name="Nat. Plants">
        <title>The Taxus genome provides insights into paclitaxel biosynthesis.</title>
        <authorList>
            <person name="Xiong X."/>
            <person name="Gou J."/>
            <person name="Liao Q."/>
            <person name="Li Y."/>
            <person name="Zhou Q."/>
            <person name="Bi G."/>
            <person name="Li C."/>
            <person name="Du R."/>
            <person name="Wang X."/>
            <person name="Sun T."/>
            <person name="Guo L."/>
            <person name="Liang H."/>
            <person name="Lu P."/>
            <person name="Wu Y."/>
            <person name="Zhang Z."/>
            <person name="Ro D.K."/>
            <person name="Shang Y."/>
            <person name="Huang S."/>
            <person name="Yan J."/>
        </authorList>
    </citation>
    <scope>NUCLEOTIDE SEQUENCE [LARGE SCALE GENOMIC DNA]</scope>
    <source>
        <strain evidence="2">Ta-2019</strain>
    </source>
</reference>
<feature type="region of interest" description="Disordered" evidence="1">
    <location>
        <begin position="1"/>
        <end position="26"/>
    </location>
</feature>
<keyword evidence="3" id="KW-1185">Reference proteome</keyword>
<name>A0AA38LJH9_TAXCH</name>
<proteinExistence type="predicted"/>
<protein>
    <submittedName>
        <fullName evidence="2">Uncharacterized protein</fullName>
    </submittedName>
</protein>